<evidence type="ECO:0000256" key="1">
    <source>
        <dbReference type="SAM" id="MobiDB-lite"/>
    </source>
</evidence>
<name>A0A1J4KQ47_9EUKA</name>
<organism evidence="2 3">
    <name type="scientific">Tritrichomonas foetus</name>
    <dbReference type="NCBI Taxonomy" id="1144522"/>
    <lineage>
        <taxon>Eukaryota</taxon>
        <taxon>Metamonada</taxon>
        <taxon>Parabasalia</taxon>
        <taxon>Tritrichomonadida</taxon>
        <taxon>Tritrichomonadidae</taxon>
        <taxon>Tritrichomonas</taxon>
    </lineage>
</organism>
<dbReference type="EMBL" id="MLAK01000549">
    <property type="protein sequence ID" value="OHT13032.1"/>
    <property type="molecule type" value="Genomic_DNA"/>
</dbReference>
<dbReference type="GeneID" id="94826000"/>
<proteinExistence type="predicted"/>
<dbReference type="RefSeq" id="XP_068366168.1">
    <property type="nucleotide sequence ID" value="XM_068491296.1"/>
</dbReference>
<feature type="compositionally biased region" description="Acidic residues" evidence="1">
    <location>
        <begin position="323"/>
        <end position="334"/>
    </location>
</feature>
<feature type="compositionally biased region" description="Polar residues" evidence="1">
    <location>
        <begin position="220"/>
        <end position="238"/>
    </location>
</feature>
<dbReference type="VEuPathDB" id="TrichDB:TRFO_03444"/>
<feature type="compositionally biased region" description="Polar residues" evidence="1">
    <location>
        <begin position="185"/>
        <end position="202"/>
    </location>
</feature>
<gene>
    <name evidence="2" type="ORF">TRFO_03444</name>
</gene>
<accession>A0A1J4KQ47</accession>
<feature type="compositionally biased region" description="Acidic residues" evidence="1">
    <location>
        <begin position="303"/>
        <end position="312"/>
    </location>
</feature>
<keyword evidence="3" id="KW-1185">Reference proteome</keyword>
<feature type="region of interest" description="Disordered" evidence="1">
    <location>
        <begin position="97"/>
        <end position="334"/>
    </location>
</feature>
<feature type="compositionally biased region" description="Basic and acidic residues" evidence="1">
    <location>
        <begin position="134"/>
        <end position="162"/>
    </location>
</feature>
<dbReference type="Proteomes" id="UP000179807">
    <property type="component" value="Unassembled WGS sequence"/>
</dbReference>
<evidence type="ECO:0000313" key="2">
    <source>
        <dbReference type="EMBL" id="OHT13032.1"/>
    </source>
</evidence>
<dbReference type="AlphaFoldDB" id="A0A1J4KQ47"/>
<sequence>MIREAPTVNRYVEEAETERQYQQHLNAIKKMKPSINTHASVRIRDKQSNSRIRIFNGQKAIKAPNRKEKGGDISHSNSKELPEFDIFSARSQQEHYHPYIPTKPDTKEKVEKVPQTARAPLSKQDYSQINKKKFAAEKKTPVKAESARRKTAPDSARTENSRPRPLTAQNESKPKIQQRIAPKSQLKTQESLKQIKSQQSADNVKIPDFTSKIKKERSNDIQNESKINRTNKSVNKSSKLNDKKASETKIPTNATKIKKQKSTEINPYNNKASAQKIQQQEAPPPPQPVIAQPKVTYGADMWDTSDDDDYSDEESKIENDFVCSEDDEMSDNDF</sequence>
<protein>
    <submittedName>
        <fullName evidence="2">Uncharacterized protein</fullName>
    </submittedName>
</protein>
<comment type="caution">
    <text evidence="2">The sequence shown here is derived from an EMBL/GenBank/DDBJ whole genome shotgun (WGS) entry which is preliminary data.</text>
</comment>
<evidence type="ECO:0000313" key="3">
    <source>
        <dbReference type="Proteomes" id="UP000179807"/>
    </source>
</evidence>
<feature type="compositionally biased region" description="Polar residues" evidence="1">
    <location>
        <begin position="263"/>
        <end position="273"/>
    </location>
</feature>
<reference evidence="2" key="1">
    <citation type="submission" date="2016-10" db="EMBL/GenBank/DDBJ databases">
        <authorList>
            <person name="Benchimol M."/>
            <person name="Almeida L.G."/>
            <person name="Vasconcelos A.T."/>
            <person name="Perreira-Neves A."/>
            <person name="Rosa I.A."/>
            <person name="Tasca T."/>
            <person name="Bogo M.R."/>
            <person name="de Souza W."/>
        </authorList>
    </citation>
    <scope>NUCLEOTIDE SEQUENCE [LARGE SCALE GENOMIC DNA]</scope>
    <source>
        <strain evidence="2">K</strain>
    </source>
</reference>